<dbReference type="Proteomes" id="UP000293331">
    <property type="component" value="Unassembled WGS sequence"/>
</dbReference>
<reference evidence="1 2" key="1">
    <citation type="submission" date="2019-02" db="EMBL/GenBank/DDBJ databases">
        <title>Bacterial novel species Mucilaginibacter sp. 17JY9-4 isolated from soil.</title>
        <authorList>
            <person name="Jung H.-Y."/>
        </authorList>
    </citation>
    <scope>NUCLEOTIDE SEQUENCE [LARGE SCALE GENOMIC DNA]</scope>
    <source>
        <strain evidence="1 2">17JY9-4</strain>
    </source>
</reference>
<accession>A0A4Q5LL31</accession>
<dbReference type="OrthoDB" id="796224at2"/>
<dbReference type="RefSeq" id="WP_129877220.1">
    <property type="nucleotide sequence ID" value="NZ_SEWG01000005.1"/>
</dbReference>
<dbReference type="EMBL" id="SEWG01000005">
    <property type="protein sequence ID" value="RYU89362.1"/>
    <property type="molecule type" value="Genomic_DNA"/>
</dbReference>
<organism evidence="1 2">
    <name type="scientific">Mucilaginibacter terrigena</name>
    <dbReference type="NCBI Taxonomy" id="2492395"/>
    <lineage>
        <taxon>Bacteria</taxon>
        <taxon>Pseudomonadati</taxon>
        <taxon>Bacteroidota</taxon>
        <taxon>Sphingobacteriia</taxon>
        <taxon>Sphingobacteriales</taxon>
        <taxon>Sphingobacteriaceae</taxon>
        <taxon>Mucilaginibacter</taxon>
    </lineage>
</organism>
<evidence type="ECO:0000313" key="2">
    <source>
        <dbReference type="Proteomes" id="UP000293331"/>
    </source>
</evidence>
<comment type="caution">
    <text evidence="1">The sequence shown here is derived from an EMBL/GenBank/DDBJ whole genome shotgun (WGS) entry which is preliminary data.</text>
</comment>
<sequence>MQEKFDLALPGDFTIPRDNSRVQKNMNAIFSQGGEPYMTLVAALTEENKEKFGSPKFTGLHFEVKQFNPSLLSGRLRIKYNMELTFSCSGIINYLNNQHSYWNFKIDKALAVVRFVGDEYGDLRSTADEF</sequence>
<name>A0A4Q5LL31_9SPHI</name>
<protein>
    <submittedName>
        <fullName evidence="1">Uncharacterized protein</fullName>
    </submittedName>
</protein>
<keyword evidence="2" id="KW-1185">Reference proteome</keyword>
<evidence type="ECO:0000313" key="1">
    <source>
        <dbReference type="EMBL" id="RYU89362.1"/>
    </source>
</evidence>
<proteinExistence type="predicted"/>
<gene>
    <name evidence="1" type="ORF">EWM62_13615</name>
</gene>
<dbReference type="AlphaFoldDB" id="A0A4Q5LL31"/>